<feature type="region of interest" description="Disordered" evidence="1">
    <location>
        <begin position="35"/>
        <end position="54"/>
    </location>
</feature>
<proteinExistence type="predicted"/>
<dbReference type="AlphaFoldDB" id="A0A4Z2E506"/>
<evidence type="ECO:0000313" key="3">
    <source>
        <dbReference type="Proteomes" id="UP000314294"/>
    </source>
</evidence>
<keyword evidence="3" id="KW-1185">Reference proteome</keyword>
<name>A0A4Z2E506_9TELE</name>
<evidence type="ECO:0000313" key="2">
    <source>
        <dbReference type="EMBL" id="TNN23868.1"/>
    </source>
</evidence>
<gene>
    <name evidence="2" type="ORF">EYF80_066010</name>
</gene>
<organism evidence="2 3">
    <name type="scientific">Liparis tanakae</name>
    <name type="common">Tanaka's snailfish</name>
    <dbReference type="NCBI Taxonomy" id="230148"/>
    <lineage>
        <taxon>Eukaryota</taxon>
        <taxon>Metazoa</taxon>
        <taxon>Chordata</taxon>
        <taxon>Craniata</taxon>
        <taxon>Vertebrata</taxon>
        <taxon>Euteleostomi</taxon>
        <taxon>Actinopterygii</taxon>
        <taxon>Neopterygii</taxon>
        <taxon>Teleostei</taxon>
        <taxon>Neoteleostei</taxon>
        <taxon>Acanthomorphata</taxon>
        <taxon>Eupercaria</taxon>
        <taxon>Perciformes</taxon>
        <taxon>Cottioidei</taxon>
        <taxon>Cottales</taxon>
        <taxon>Liparidae</taxon>
        <taxon>Liparis</taxon>
    </lineage>
</organism>
<dbReference type="Proteomes" id="UP000314294">
    <property type="component" value="Unassembled WGS sequence"/>
</dbReference>
<accession>A0A4Z2E506</accession>
<protein>
    <submittedName>
        <fullName evidence="2">Uncharacterized protein</fullName>
    </submittedName>
</protein>
<dbReference type="EMBL" id="SRLO01017087">
    <property type="protein sequence ID" value="TNN23868.1"/>
    <property type="molecule type" value="Genomic_DNA"/>
</dbReference>
<feature type="region of interest" description="Disordered" evidence="1">
    <location>
        <begin position="88"/>
        <end position="160"/>
    </location>
</feature>
<sequence length="160" mass="18101">MEVEDWVGMEVEDWVEVEVEEEEQPRTRKLRMTVRMKRLSDPDGGSGSCSSEPQRLEAEECCHLAEDQRYCICMDDVQARPDHKGLHEEVYRAPRGGLQGSTRRSTGLHEEVYRGPRGGLQGSMRRSTGLHEEVYRAPRGGLQGSTRRSTGVPEGVYRAP</sequence>
<comment type="caution">
    <text evidence="2">The sequence shown here is derived from an EMBL/GenBank/DDBJ whole genome shotgun (WGS) entry which is preliminary data.</text>
</comment>
<evidence type="ECO:0000256" key="1">
    <source>
        <dbReference type="SAM" id="MobiDB-lite"/>
    </source>
</evidence>
<reference evidence="2 3" key="1">
    <citation type="submission" date="2019-03" db="EMBL/GenBank/DDBJ databases">
        <title>First draft genome of Liparis tanakae, snailfish: a comprehensive survey of snailfish specific genes.</title>
        <authorList>
            <person name="Kim W."/>
            <person name="Song I."/>
            <person name="Jeong J.-H."/>
            <person name="Kim D."/>
            <person name="Kim S."/>
            <person name="Ryu S."/>
            <person name="Song J.Y."/>
            <person name="Lee S.K."/>
        </authorList>
    </citation>
    <scope>NUCLEOTIDE SEQUENCE [LARGE SCALE GENOMIC DNA]</scope>
    <source>
        <tissue evidence="2">Muscle</tissue>
    </source>
</reference>